<dbReference type="RefSeq" id="WP_136495998.1">
    <property type="nucleotide sequence ID" value="NZ_CP046052.1"/>
</dbReference>
<dbReference type="Proteomes" id="UP000309061">
    <property type="component" value="Chromosome"/>
</dbReference>
<keyword evidence="1" id="KW-1133">Transmembrane helix</keyword>
<accession>A0A6B8KGP7</accession>
<dbReference type="OrthoDB" id="8453390at2"/>
<reference evidence="2 3" key="1">
    <citation type="submission" date="2019-11" db="EMBL/GenBank/DDBJ databases">
        <title>The genome sequence of Methylocystis heyeri.</title>
        <authorList>
            <person name="Oshkin I.Y."/>
            <person name="Miroshnikov K."/>
            <person name="Dedysh S.N."/>
        </authorList>
    </citation>
    <scope>NUCLEOTIDE SEQUENCE [LARGE SCALE GENOMIC DNA]</scope>
    <source>
        <strain evidence="2 3">H2</strain>
    </source>
</reference>
<keyword evidence="3" id="KW-1185">Reference proteome</keyword>
<name>A0A6B8KGP7_9HYPH</name>
<dbReference type="EMBL" id="CP046052">
    <property type="protein sequence ID" value="QGM45728.1"/>
    <property type="molecule type" value="Genomic_DNA"/>
</dbReference>
<proteinExistence type="predicted"/>
<protein>
    <submittedName>
        <fullName evidence="2">Uncharacterized protein</fullName>
    </submittedName>
</protein>
<dbReference type="KEGG" id="mhey:H2LOC_008450"/>
<evidence type="ECO:0000313" key="3">
    <source>
        <dbReference type="Proteomes" id="UP000309061"/>
    </source>
</evidence>
<evidence type="ECO:0000256" key="1">
    <source>
        <dbReference type="SAM" id="Phobius"/>
    </source>
</evidence>
<dbReference type="AlphaFoldDB" id="A0A6B8KGP7"/>
<gene>
    <name evidence="2" type="ORF">H2LOC_008450</name>
</gene>
<evidence type="ECO:0000313" key="2">
    <source>
        <dbReference type="EMBL" id="QGM45728.1"/>
    </source>
</evidence>
<keyword evidence="1" id="KW-0472">Membrane</keyword>
<feature type="transmembrane region" description="Helical" evidence="1">
    <location>
        <begin position="47"/>
        <end position="66"/>
    </location>
</feature>
<keyword evidence="1" id="KW-0812">Transmembrane</keyword>
<organism evidence="2 3">
    <name type="scientific">Methylocystis heyeri</name>
    <dbReference type="NCBI Taxonomy" id="391905"/>
    <lineage>
        <taxon>Bacteria</taxon>
        <taxon>Pseudomonadati</taxon>
        <taxon>Pseudomonadota</taxon>
        <taxon>Alphaproteobacteria</taxon>
        <taxon>Hyphomicrobiales</taxon>
        <taxon>Methylocystaceae</taxon>
        <taxon>Methylocystis</taxon>
    </lineage>
</organism>
<sequence>MSQKPINFRHLSTLVAVAILVGTELVGASWAAGWALGGLFQLDPLVSRAFEAIFALAGFVGLYFFMRTAVKNEPIRG</sequence>